<evidence type="ECO:0000313" key="5">
    <source>
        <dbReference type="Proteomes" id="UP001596044"/>
    </source>
</evidence>
<comment type="caution">
    <text evidence="4">The sequence shown here is derived from an EMBL/GenBank/DDBJ whole genome shotgun (WGS) entry which is preliminary data.</text>
</comment>
<name>A0ABW0K3A4_9BACL</name>
<dbReference type="Gene3D" id="1.10.10.60">
    <property type="entry name" value="Homeodomain-like"/>
    <property type="match status" value="1"/>
</dbReference>
<evidence type="ECO:0000313" key="4">
    <source>
        <dbReference type="EMBL" id="MFC5447699.1"/>
    </source>
</evidence>
<feature type="domain" description="HTH tetR-type" evidence="3">
    <location>
        <begin position="10"/>
        <end position="70"/>
    </location>
</feature>
<dbReference type="PRINTS" id="PR00455">
    <property type="entry name" value="HTHTETR"/>
</dbReference>
<protein>
    <submittedName>
        <fullName evidence="4">Helix-turn-helix domain containing protein</fullName>
    </submittedName>
</protein>
<dbReference type="InterPro" id="IPR050109">
    <property type="entry name" value="HTH-type_TetR-like_transc_reg"/>
</dbReference>
<dbReference type="EMBL" id="JBHSMJ010000009">
    <property type="protein sequence ID" value="MFC5447699.1"/>
    <property type="molecule type" value="Genomic_DNA"/>
</dbReference>
<evidence type="ECO:0000256" key="2">
    <source>
        <dbReference type="PROSITE-ProRule" id="PRU00335"/>
    </source>
</evidence>
<dbReference type="PROSITE" id="PS01081">
    <property type="entry name" value="HTH_TETR_1"/>
    <property type="match status" value="1"/>
</dbReference>
<dbReference type="Proteomes" id="UP001596044">
    <property type="component" value="Unassembled WGS sequence"/>
</dbReference>
<dbReference type="InterPro" id="IPR023772">
    <property type="entry name" value="DNA-bd_HTH_TetR-type_CS"/>
</dbReference>
<evidence type="ECO:0000259" key="3">
    <source>
        <dbReference type="PROSITE" id="PS50977"/>
    </source>
</evidence>
<keyword evidence="1 2" id="KW-0238">DNA-binding</keyword>
<dbReference type="Pfam" id="PF00440">
    <property type="entry name" value="TetR_N"/>
    <property type="match status" value="1"/>
</dbReference>
<dbReference type="Gene3D" id="1.10.357.10">
    <property type="entry name" value="Tetracycline Repressor, domain 2"/>
    <property type="match status" value="1"/>
</dbReference>
<dbReference type="PROSITE" id="PS50977">
    <property type="entry name" value="HTH_TETR_2"/>
    <property type="match status" value="1"/>
</dbReference>
<feature type="DNA-binding region" description="H-T-H motif" evidence="2">
    <location>
        <begin position="33"/>
        <end position="52"/>
    </location>
</feature>
<dbReference type="InterPro" id="IPR001647">
    <property type="entry name" value="HTH_TetR"/>
</dbReference>
<gene>
    <name evidence="4" type="ORF">ACFPOG_05480</name>
</gene>
<dbReference type="InterPro" id="IPR036271">
    <property type="entry name" value="Tet_transcr_reg_TetR-rel_C_sf"/>
</dbReference>
<dbReference type="PANTHER" id="PTHR30055:SF226">
    <property type="entry name" value="HTH-TYPE TRANSCRIPTIONAL REGULATOR PKSA"/>
    <property type="match status" value="1"/>
</dbReference>
<keyword evidence="5" id="KW-1185">Reference proteome</keyword>
<accession>A0ABW0K3A4</accession>
<organism evidence="4 5">
    <name type="scientific">Paenibacillus aestuarii</name>
    <dbReference type="NCBI Taxonomy" id="516965"/>
    <lineage>
        <taxon>Bacteria</taxon>
        <taxon>Bacillati</taxon>
        <taxon>Bacillota</taxon>
        <taxon>Bacilli</taxon>
        <taxon>Bacillales</taxon>
        <taxon>Paenibacillaceae</taxon>
        <taxon>Paenibacillus</taxon>
    </lineage>
</organism>
<evidence type="ECO:0000256" key="1">
    <source>
        <dbReference type="ARBA" id="ARBA00023125"/>
    </source>
</evidence>
<proteinExistence type="predicted"/>
<dbReference type="SUPFAM" id="SSF48498">
    <property type="entry name" value="Tetracyclin repressor-like, C-terminal domain"/>
    <property type="match status" value="1"/>
</dbReference>
<reference evidence="5" key="1">
    <citation type="journal article" date="2019" name="Int. J. Syst. Evol. Microbiol.">
        <title>The Global Catalogue of Microorganisms (GCM) 10K type strain sequencing project: providing services to taxonomists for standard genome sequencing and annotation.</title>
        <authorList>
            <consortium name="The Broad Institute Genomics Platform"/>
            <consortium name="The Broad Institute Genome Sequencing Center for Infectious Disease"/>
            <person name="Wu L."/>
            <person name="Ma J."/>
        </authorList>
    </citation>
    <scope>NUCLEOTIDE SEQUENCE [LARGE SCALE GENOMIC DNA]</scope>
    <source>
        <strain evidence="5">KACC 11904</strain>
    </source>
</reference>
<dbReference type="PANTHER" id="PTHR30055">
    <property type="entry name" value="HTH-TYPE TRANSCRIPTIONAL REGULATOR RUTR"/>
    <property type="match status" value="1"/>
</dbReference>
<dbReference type="RefSeq" id="WP_270877427.1">
    <property type="nucleotide sequence ID" value="NZ_JAQFVF010000001.1"/>
</dbReference>
<dbReference type="SUPFAM" id="SSF46689">
    <property type="entry name" value="Homeodomain-like"/>
    <property type="match status" value="1"/>
</dbReference>
<dbReference type="InterPro" id="IPR009057">
    <property type="entry name" value="Homeodomain-like_sf"/>
</dbReference>
<sequence length="211" mass="24391">MKEFFLKLGPEKQERVLNAALKEFAINGYDAASTNAIVREAGISKGLLFHYFNSKKELFLFLYDYALGMVEASYVSRIDLAERDVLMRCRQISLLKIELIHKHPDIFNFIMAANFKRGESMQDELESRNKLLIAASYDRLFANIDETQFRPEVDLPRALQILAWTMEGFANAQQRLLDVTDLGQINYDKLMTELDAYFAIFRTSFYQKDGG</sequence>